<dbReference type="Proteomes" id="UP001321580">
    <property type="component" value="Unassembled WGS sequence"/>
</dbReference>
<keyword evidence="2" id="KW-1133">Transmembrane helix</keyword>
<proteinExistence type="predicted"/>
<sequence>MIYWYTGQPGHGKTLHAIDHALTFRDQGRLVFVGNVRGFKHEEARVLPISPEQFRDWVNFLPDGAVCLIDEAYEHEMLPKRPPGSKVPDHVRELAKHRHRGLDFIFVSQSPAKQVDEFVHDLIERHIHVRRRFGLPLAHLRIFDRFERNPEKGNPLILKRVKLPKRPMGLYESTVLDTTEKKIPWYYIALAVGLPLTGVAAWYQFRGVEESLGGKATQAATANAGRDGAANGAPATVAATDRPVSNVPTRESDYVAWLTPRIPGQPWTAPAYDKLGVPMQAPRVFCMASGHDGREGCTCLTEQGTRHVIEPNRCRMIAREGQYEPFLDEVQGERRRLDEVTQRRQLLEQQVRREGGVGGEPPSAMAATAAAPSPGAAISAPQVSGYGDIGARMIETGSR</sequence>
<keyword evidence="2" id="KW-0472">Membrane</keyword>
<feature type="region of interest" description="Disordered" evidence="1">
    <location>
        <begin position="352"/>
        <end position="383"/>
    </location>
</feature>
<feature type="compositionally biased region" description="Low complexity" evidence="1">
    <location>
        <begin position="361"/>
        <end position="381"/>
    </location>
</feature>
<dbReference type="RefSeq" id="WP_283213228.1">
    <property type="nucleotide sequence ID" value="NZ_JASGBI010000001.1"/>
</dbReference>
<dbReference type="Pfam" id="PF05707">
    <property type="entry name" value="Zot"/>
    <property type="match status" value="1"/>
</dbReference>
<gene>
    <name evidence="4" type="ORF">QLQ15_13210</name>
</gene>
<reference evidence="4 5" key="1">
    <citation type="submission" date="2023-05" db="EMBL/GenBank/DDBJ databases">
        <title>Lysobacter sp. strain LF1 Genome sequencing and assembly.</title>
        <authorList>
            <person name="Jung Y."/>
        </authorList>
    </citation>
    <scope>NUCLEOTIDE SEQUENCE [LARGE SCALE GENOMIC DNA]</scope>
    <source>
        <strain evidence="4 5">LF1</strain>
    </source>
</reference>
<dbReference type="InterPro" id="IPR027417">
    <property type="entry name" value="P-loop_NTPase"/>
</dbReference>
<keyword evidence="2" id="KW-0812">Transmembrane</keyword>
<evidence type="ECO:0000313" key="5">
    <source>
        <dbReference type="Proteomes" id="UP001321580"/>
    </source>
</evidence>
<organism evidence="4 5">
    <name type="scientific">Lysobacter stagni</name>
    <dbReference type="NCBI Taxonomy" id="3045172"/>
    <lineage>
        <taxon>Bacteria</taxon>
        <taxon>Pseudomonadati</taxon>
        <taxon>Pseudomonadota</taxon>
        <taxon>Gammaproteobacteria</taxon>
        <taxon>Lysobacterales</taxon>
        <taxon>Lysobacteraceae</taxon>
        <taxon>Lysobacter</taxon>
    </lineage>
</organism>
<feature type="domain" description="Zona occludens toxin N-terminal" evidence="3">
    <location>
        <begin position="1"/>
        <end position="175"/>
    </location>
</feature>
<evidence type="ECO:0000313" key="4">
    <source>
        <dbReference type="EMBL" id="MDI9239864.1"/>
    </source>
</evidence>
<accession>A0ABT6XI78</accession>
<dbReference type="EMBL" id="JASGBI010000001">
    <property type="protein sequence ID" value="MDI9239864.1"/>
    <property type="molecule type" value="Genomic_DNA"/>
</dbReference>
<evidence type="ECO:0000256" key="2">
    <source>
        <dbReference type="SAM" id="Phobius"/>
    </source>
</evidence>
<keyword evidence="5" id="KW-1185">Reference proteome</keyword>
<evidence type="ECO:0000259" key="3">
    <source>
        <dbReference type="Pfam" id="PF05707"/>
    </source>
</evidence>
<dbReference type="InterPro" id="IPR008900">
    <property type="entry name" value="Zot_N"/>
</dbReference>
<feature type="transmembrane region" description="Helical" evidence="2">
    <location>
        <begin position="185"/>
        <end position="205"/>
    </location>
</feature>
<dbReference type="Gene3D" id="3.40.50.300">
    <property type="entry name" value="P-loop containing nucleotide triphosphate hydrolases"/>
    <property type="match status" value="1"/>
</dbReference>
<protein>
    <submittedName>
        <fullName evidence="4">Zonular occludens toxin domain-containing protein</fullName>
    </submittedName>
</protein>
<name>A0ABT6XI78_9GAMM</name>
<comment type="caution">
    <text evidence="4">The sequence shown here is derived from an EMBL/GenBank/DDBJ whole genome shotgun (WGS) entry which is preliminary data.</text>
</comment>
<evidence type="ECO:0000256" key="1">
    <source>
        <dbReference type="SAM" id="MobiDB-lite"/>
    </source>
</evidence>